<accession>A0A9W6EWI9</accession>
<dbReference type="InterPro" id="IPR019793">
    <property type="entry name" value="Peroxidases_heam-ligand_BS"/>
</dbReference>
<dbReference type="PROSITE" id="PS00435">
    <property type="entry name" value="PEROXIDASE_1"/>
    <property type="match status" value="1"/>
</dbReference>
<dbReference type="InterPro" id="IPR010255">
    <property type="entry name" value="Haem_peroxidase_sf"/>
</dbReference>
<evidence type="ECO:0008006" key="4">
    <source>
        <dbReference type="Google" id="ProtNLM"/>
    </source>
</evidence>
<sequence length="336" mass="36536">MQVCAAVAPEVLSNGRIRILPANGTRVLPVGRLDSIEPAPPGLLPNVSVGMADFARFWAAQGIKLREATALMGSHALIDEQGCFRGPKDVCDPTTEDCSDVRMFRWEDHYYKDLCSPTLNVHVSNPTVDPPEPIETPTLGMTEGEIRAEMNRMSCSFTSEAFRNMSHNRLRMEQAGLIAEQKDVHDGIYVEWSNKNCPAGVLFGVNASHCPHFPSWPYTGSDAYLGQACQGVGRSAPHSQMRAAAREFVVDQAAWDAAYRSAYIKMVSIFATFAPSVMAQPFNISGDECVSRYHLEAACAQEGAGPATEDTMALYDGQYNVSSPLADSCASCSQGR</sequence>
<organism evidence="2 3">
    <name type="scientific">Pleodorina starrii</name>
    <dbReference type="NCBI Taxonomy" id="330485"/>
    <lineage>
        <taxon>Eukaryota</taxon>
        <taxon>Viridiplantae</taxon>
        <taxon>Chlorophyta</taxon>
        <taxon>core chlorophytes</taxon>
        <taxon>Chlorophyceae</taxon>
        <taxon>CS clade</taxon>
        <taxon>Chlamydomonadales</taxon>
        <taxon>Volvocaceae</taxon>
        <taxon>Pleodorina</taxon>
    </lineage>
</organism>
<reference evidence="2 3" key="1">
    <citation type="journal article" date="2023" name="Commun. Biol.">
        <title>Reorganization of the ancestral sex-determining regions during the evolution of trioecy in Pleodorina starrii.</title>
        <authorList>
            <person name="Takahashi K."/>
            <person name="Suzuki S."/>
            <person name="Kawai-Toyooka H."/>
            <person name="Yamamoto K."/>
            <person name="Hamaji T."/>
            <person name="Ootsuki R."/>
            <person name="Yamaguchi H."/>
            <person name="Kawachi M."/>
            <person name="Higashiyama T."/>
            <person name="Nozaki H."/>
        </authorList>
    </citation>
    <scope>NUCLEOTIDE SEQUENCE [LARGE SCALE GENOMIC DNA]</scope>
    <source>
        <strain evidence="2 3">NIES-4479</strain>
    </source>
</reference>
<dbReference type="AlphaFoldDB" id="A0A9W6EWI9"/>
<dbReference type="Proteomes" id="UP001165080">
    <property type="component" value="Unassembled WGS sequence"/>
</dbReference>
<dbReference type="EMBL" id="BRXU01000001">
    <property type="protein sequence ID" value="GLC47639.1"/>
    <property type="molecule type" value="Genomic_DNA"/>
</dbReference>
<keyword evidence="3" id="KW-1185">Reference proteome</keyword>
<comment type="caution">
    <text evidence="2">The sequence shown here is derived from an EMBL/GenBank/DDBJ whole genome shotgun (WGS) entry which is preliminary data.</text>
</comment>
<evidence type="ECO:0000313" key="3">
    <source>
        <dbReference type="Proteomes" id="UP001165080"/>
    </source>
</evidence>
<dbReference type="GO" id="GO:0004601">
    <property type="term" value="F:peroxidase activity"/>
    <property type="evidence" value="ECO:0007669"/>
    <property type="project" value="InterPro"/>
</dbReference>
<evidence type="ECO:0000313" key="2">
    <source>
        <dbReference type="EMBL" id="GLC47639.1"/>
    </source>
</evidence>
<comment type="cofactor">
    <cofactor evidence="1">
        <name>heme b</name>
        <dbReference type="ChEBI" id="CHEBI:60344"/>
    </cofactor>
</comment>
<proteinExistence type="predicted"/>
<dbReference type="SUPFAM" id="SSF48113">
    <property type="entry name" value="Heme-dependent peroxidases"/>
    <property type="match status" value="1"/>
</dbReference>
<gene>
    <name evidence="2" type="primary">PLEST010181</name>
    <name evidence="2" type="ORF">PLESTB_000010000</name>
</gene>
<evidence type="ECO:0000256" key="1">
    <source>
        <dbReference type="ARBA" id="ARBA00001970"/>
    </source>
</evidence>
<dbReference type="GO" id="GO:0020037">
    <property type="term" value="F:heme binding"/>
    <property type="evidence" value="ECO:0007669"/>
    <property type="project" value="InterPro"/>
</dbReference>
<name>A0A9W6EWI9_9CHLO</name>
<dbReference type="GO" id="GO:0006979">
    <property type="term" value="P:response to oxidative stress"/>
    <property type="evidence" value="ECO:0007669"/>
    <property type="project" value="InterPro"/>
</dbReference>
<protein>
    <recommendedName>
        <fullName evidence="4">Peroxidase</fullName>
    </recommendedName>
</protein>